<feature type="coiled-coil region" evidence="1">
    <location>
        <begin position="312"/>
        <end position="374"/>
    </location>
</feature>
<dbReference type="OMA" id="KVIHRKN"/>
<keyword evidence="1" id="KW-0175">Coiled coil</keyword>
<keyword evidence="4" id="KW-1185">Reference proteome</keyword>
<feature type="compositionally biased region" description="Basic and acidic residues" evidence="2">
    <location>
        <begin position="117"/>
        <end position="156"/>
    </location>
</feature>
<dbReference type="OrthoDB" id="346017at2759"/>
<dbReference type="EMBL" id="KQ001698">
    <property type="protein sequence ID" value="KJP86218.1"/>
    <property type="molecule type" value="Genomic_DNA"/>
</dbReference>
<evidence type="ECO:0000313" key="3">
    <source>
        <dbReference type="EMBL" id="KJP86218.1"/>
    </source>
</evidence>
<feature type="region of interest" description="Disordered" evidence="2">
    <location>
        <begin position="114"/>
        <end position="165"/>
    </location>
</feature>
<gene>
    <name evidence="3" type="ORF">AK88_04112</name>
</gene>
<evidence type="ECO:0000256" key="1">
    <source>
        <dbReference type="SAM" id="Coils"/>
    </source>
</evidence>
<dbReference type="VEuPathDB" id="PlasmoDB:AK88_04112"/>
<dbReference type="GeneID" id="24269426"/>
<dbReference type="RefSeq" id="XP_012337145.1">
    <property type="nucleotide sequence ID" value="XM_012481722.1"/>
</dbReference>
<name>A0A0D9QGY4_PLAFR</name>
<dbReference type="Proteomes" id="UP000054561">
    <property type="component" value="Unassembled WGS sequence"/>
</dbReference>
<organism evidence="3 4">
    <name type="scientific">Plasmodium fragile</name>
    <dbReference type="NCBI Taxonomy" id="5857"/>
    <lineage>
        <taxon>Eukaryota</taxon>
        <taxon>Sar</taxon>
        <taxon>Alveolata</taxon>
        <taxon>Apicomplexa</taxon>
        <taxon>Aconoidasida</taxon>
        <taxon>Haemosporida</taxon>
        <taxon>Plasmodiidae</taxon>
        <taxon>Plasmodium</taxon>
        <taxon>Plasmodium (Plasmodium)</taxon>
    </lineage>
</organism>
<feature type="coiled-coil region" evidence="1">
    <location>
        <begin position="399"/>
        <end position="447"/>
    </location>
</feature>
<protein>
    <submittedName>
        <fullName evidence="3">Uncharacterized protein</fullName>
    </submittedName>
</protein>
<proteinExistence type="predicted"/>
<evidence type="ECO:0000256" key="2">
    <source>
        <dbReference type="SAM" id="MobiDB-lite"/>
    </source>
</evidence>
<reference evidence="3 4" key="1">
    <citation type="submission" date="2014-03" db="EMBL/GenBank/DDBJ databases">
        <title>The Genome Sequence of Plasmodium fragile nilgiri.</title>
        <authorList>
            <consortium name="The Broad Institute Genomics Platform"/>
            <consortium name="The Broad Institute Genome Sequencing Center for Infectious Disease"/>
            <person name="Neafsey D."/>
            <person name="Duraisingh M."/>
            <person name="Young S.K."/>
            <person name="Zeng Q."/>
            <person name="Gargeya S."/>
            <person name="Abouelleil A."/>
            <person name="Alvarado L."/>
            <person name="Chapman S.B."/>
            <person name="Gainer-Dewar J."/>
            <person name="Goldberg J."/>
            <person name="Griggs A."/>
            <person name="Gujja S."/>
            <person name="Hansen M."/>
            <person name="Howarth C."/>
            <person name="Imamovic A."/>
            <person name="Larimer J."/>
            <person name="Pearson M."/>
            <person name="Poon T.W."/>
            <person name="Priest M."/>
            <person name="Roberts A."/>
            <person name="Saif S."/>
            <person name="Shea T."/>
            <person name="Sykes S."/>
            <person name="Wortman J."/>
            <person name="Nusbaum C."/>
            <person name="Birren B."/>
        </authorList>
    </citation>
    <scope>NUCLEOTIDE SEQUENCE [LARGE SCALE GENOMIC DNA]</scope>
    <source>
        <strain evidence="4">nilgiri</strain>
    </source>
</reference>
<accession>A0A0D9QGY4</accession>
<dbReference type="AlphaFoldDB" id="A0A0D9QGY4"/>
<evidence type="ECO:0000313" key="4">
    <source>
        <dbReference type="Proteomes" id="UP000054561"/>
    </source>
</evidence>
<feature type="coiled-coil region" evidence="1">
    <location>
        <begin position="629"/>
        <end position="656"/>
    </location>
</feature>
<sequence>MNKQNTEKLISIINLLDKISERSDVKNPKYGKLKSFYSSEVSKTYDTLENQKPMFPLHCENDTRDFSASKINDKIKKTKSFFYFNKSYSSERDESSCGDKGWVATGKVGDVAQNEGQTEHQAEPQTEPLREEVSERLSEYPKGAHEREQRPRKEDSTEGVNNKYTHFQDIYEEGKKSQGIRETTDCVKGSNQGAKTNTTFSFESEGFSSAKWYTGSFHFKRKSQHEARHYFSDTALLEYNNPSRKKKNLLEMLKRHKVRKYQEKCCEDSVDNSAFIAPSKKYGYVHGEVDADEYLDDKGLGQLLEKIIEHLNVNLKESMNIYVKEINKLNKANDTLSTKLETAVENNDEQAQEIRDLNKRISQIGEEKIEMNKRIENYEFTIHKSKKLKNEGQGDNEAKSALEMEIRNLKRELNLANSLNDKIKDEKLSLQEKIKSKTDKIRREKDKEMLTSVYLACMCTLVSKMAFICQMRKSQGNTYIILFSDNKKRKEGRRCSVRHRRRHERISSYRSDTIVDNYERVKSKLLESNEKCYFLSKTNLELFKGLKRKRKKIDTLNKQMSYLKCFVKGKEKMDRCDEYHLKQENSTHGCDHMERNKSHVPCAEEYKPSQTSEHNSLGKMSYYVQEGEIEGLEKNYHNLTNEHKLLKKKYELLYKKYARLLGKDLNKSNDLAFKKEQGEEIVPNESDMIHSFYVKRGKNRLDRPFQRGENLKRTFQRRDNLINYIKAKVIHRKNLHVRRFRNYAEKGNDYSDVQFYVSNEILRNMDVKDIVNIRYIYSYGEGPAVLPSEKESSPNYNICKC</sequence>